<organism evidence="1 2">
    <name type="scientific">Strongylus vulgaris</name>
    <name type="common">Blood worm</name>
    <dbReference type="NCBI Taxonomy" id="40348"/>
    <lineage>
        <taxon>Eukaryota</taxon>
        <taxon>Metazoa</taxon>
        <taxon>Ecdysozoa</taxon>
        <taxon>Nematoda</taxon>
        <taxon>Chromadorea</taxon>
        <taxon>Rhabditida</taxon>
        <taxon>Rhabditina</taxon>
        <taxon>Rhabditomorpha</taxon>
        <taxon>Strongyloidea</taxon>
        <taxon>Strongylidae</taxon>
        <taxon>Strongylus</taxon>
    </lineage>
</organism>
<proteinExistence type="predicted"/>
<dbReference type="AlphaFoldDB" id="A0A3P7L3F9"/>
<reference evidence="1 2" key="1">
    <citation type="submission" date="2018-11" db="EMBL/GenBank/DDBJ databases">
        <authorList>
            <consortium name="Pathogen Informatics"/>
        </authorList>
    </citation>
    <scope>NUCLEOTIDE SEQUENCE [LARGE SCALE GENOMIC DNA]</scope>
</reference>
<protein>
    <submittedName>
        <fullName evidence="1">Uncharacterized protein</fullName>
    </submittedName>
</protein>
<keyword evidence="2" id="KW-1185">Reference proteome</keyword>
<dbReference type="Proteomes" id="UP000270094">
    <property type="component" value="Unassembled WGS sequence"/>
</dbReference>
<accession>A0A3P7L3F9</accession>
<evidence type="ECO:0000313" key="1">
    <source>
        <dbReference type="EMBL" id="VDM73992.1"/>
    </source>
</evidence>
<dbReference type="EMBL" id="UYYB01033527">
    <property type="protein sequence ID" value="VDM73992.1"/>
    <property type="molecule type" value="Genomic_DNA"/>
</dbReference>
<gene>
    <name evidence="1" type="ORF">SVUK_LOCUS8990</name>
</gene>
<evidence type="ECO:0000313" key="2">
    <source>
        <dbReference type="Proteomes" id="UP000270094"/>
    </source>
</evidence>
<name>A0A3P7L3F9_STRVU</name>
<sequence>MADRNVQAAATAATTAAAGAAFQQATQGRF</sequence>